<comment type="caution">
    <text evidence="2">The sequence shown here is derived from an EMBL/GenBank/DDBJ whole genome shotgun (WGS) entry which is preliminary data.</text>
</comment>
<proteinExistence type="predicted"/>
<feature type="signal peptide" evidence="1">
    <location>
        <begin position="1"/>
        <end position="30"/>
    </location>
</feature>
<evidence type="ECO:0000256" key="1">
    <source>
        <dbReference type="SAM" id="SignalP"/>
    </source>
</evidence>
<protein>
    <recommendedName>
        <fullName evidence="4">Lipoprotein</fullName>
    </recommendedName>
</protein>
<name>A0ABT3LBN4_9CYAN</name>
<evidence type="ECO:0008006" key="4">
    <source>
        <dbReference type="Google" id="ProtNLM"/>
    </source>
</evidence>
<accession>A0ABT3LBN4</accession>
<evidence type="ECO:0000313" key="2">
    <source>
        <dbReference type="EMBL" id="MCW6038926.1"/>
    </source>
</evidence>
<keyword evidence="3" id="KW-1185">Reference proteome</keyword>
<sequence>MRPLPCSTLTIVLTVILALTAFGCAPSRDAQCKSVIQIANGAVEEAKKLTNGGQTNEPQAMLQAADAMEQAAEGMKALELTDEQLQTYQNGFIEMYAQTAEATRNFVDAFEKKDRPRAEAALANLQRATQPEQELVQGINTYCQGN</sequence>
<keyword evidence="1" id="KW-0732">Signal</keyword>
<dbReference type="RefSeq" id="WP_265266873.1">
    <property type="nucleotide sequence ID" value="NZ_JAIHOM010000209.1"/>
</dbReference>
<gene>
    <name evidence="2" type="ORF">K4A83_22115</name>
</gene>
<evidence type="ECO:0000313" key="3">
    <source>
        <dbReference type="Proteomes" id="UP001526426"/>
    </source>
</evidence>
<dbReference type="Proteomes" id="UP001526426">
    <property type="component" value="Unassembled WGS sequence"/>
</dbReference>
<feature type="chain" id="PRO_5046625440" description="Lipoprotein" evidence="1">
    <location>
        <begin position="31"/>
        <end position="146"/>
    </location>
</feature>
<dbReference type="PROSITE" id="PS51257">
    <property type="entry name" value="PROKAR_LIPOPROTEIN"/>
    <property type="match status" value="1"/>
</dbReference>
<organism evidence="2 3">
    <name type="scientific">Spirulina subsalsa FACHB-351</name>
    <dbReference type="NCBI Taxonomy" id="234711"/>
    <lineage>
        <taxon>Bacteria</taxon>
        <taxon>Bacillati</taxon>
        <taxon>Cyanobacteriota</taxon>
        <taxon>Cyanophyceae</taxon>
        <taxon>Spirulinales</taxon>
        <taxon>Spirulinaceae</taxon>
        <taxon>Spirulina</taxon>
    </lineage>
</organism>
<reference evidence="2 3" key="1">
    <citation type="submission" date="2021-08" db="EMBL/GenBank/DDBJ databases">
        <title>Draft genome sequence of Spirulina subsalsa with high tolerance to salinity and hype-accumulation of phycocyanin.</title>
        <authorList>
            <person name="Pei H."/>
            <person name="Jiang L."/>
        </authorList>
    </citation>
    <scope>NUCLEOTIDE SEQUENCE [LARGE SCALE GENOMIC DNA]</scope>
    <source>
        <strain evidence="2 3">FACHB-351</strain>
    </source>
</reference>
<dbReference type="EMBL" id="JAIHOM010000209">
    <property type="protein sequence ID" value="MCW6038926.1"/>
    <property type="molecule type" value="Genomic_DNA"/>
</dbReference>